<dbReference type="CDD" id="cd01130">
    <property type="entry name" value="VirB11-like_ATPase"/>
    <property type="match status" value="1"/>
</dbReference>
<dbReference type="AlphaFoldDB" id="A0A1Q6DUU8"/>
<dbReference type="Pfam" id="PF23990">
    <property type="entry name" value="PilB3_N"/>
    <property type="match status" value="1"/>
</dbReference>
<evidence type="ECO:0000259" key="2">
    <source>
        <dbReference type="PROSITE" id="PS50157"/>
    </source>
</evidence>
<dbReference type="Gene3D" id="3.30.450.380">
    <property type="match status" value="1"/>
</dbReference>
<dbReference type="PANTHER" id="PTHR30486:SF6">
    <property type="entry name" value="TYPE IV PILUS RETRACTATION ATPASE PILT"/>
    <property type="match status" value="1"/>
</dbReference>
<dbReference type="GO" id="GO:0016887">
    <property type="term" value="F:ATP hydrolysis activity"/>
    <property type="evidence" value="ECO:0007669"/>
    <property type="project" value="InterPro"/>
</dbReference>
<organism evidence="3 4">
    <name type="scientific">Methanohalarchaeum thermophilum</name>
    <dbReference type="NCBI Taxonomy" id="1903181"/>
    <lineage>
        <taxon>Archaea</taxon>
        <taxon>Methanobacteriati</taxon>
        <taxon>Methanobacteriota</taxon>
        <taxon>Methanonatronarchaeia</taxon>
        <taxon>Methanonatronarchaeales</taxon>
        <taxon>Methanonatronarchaeaceae</taxon>
        <taxon>Candidatus Methanohalarchaeum</taxon>
    </lineage>
</organism>
<sequence length="613" mass="70981">MSSKNLFSCPNCGKKFEEKTNLVEHLKNSHVSEIPIKEEASLNLEEFLVKENKNKFDFNRKEVEEYLETKEAQEDEEEIRNKKKLIKYFKKLRPSKSDEGKFEEYSKEKHGPLVDLSISESANYDVIDTYSVNEPYAYIRITYDPETHTNTYRIIEPDLNETERKILDELKEKLVKNIDIDLREVEKDAEKHLRKKITEILRNLGIKLGPKQREKIIYFLVRNFYGFGKIDPLMKDPRIEDISCDGPNIPVYIYHQKYESAKTNITFNEESKLDSFVIKLAQRTGRHISVAQPLLDGTLPDGSRIQISLSNEVTTKGSTFTIRKYREEPFTPPDLVDFNTFSSAMVAYFWLAVENGKSVIFAGGTASGKTTSLNAISLFIPPEMKIVSIEDTRELNLPQPNWIPGVTRQSFGGTEETEIGMYKLLKSALRQRPEYVVVGEVRGEEAYVLFQAMSTGHTCFSTMHADSVQSAVHRLENPPINVPRSMLESLDIFSIQTQARIGGERVRRCKDIVEIVGVDPHSGELLTNKVFTWIPARDEFRYSGTSNIFEEIIEEKGMNESEIEEELERRQKIIEWMRLKDIRHYEDVAKVVVGYYREPERIMETVREELYEK</sequence>
<accession>A0A1Q6DUU8</accession>
<proteinExistence type="inferred from homology"/>
<dbReference type="Proteomes" id="UP000185744">
    <property type="component" value="Unassembled WGS sequence"/>
</dbReference>
<comment type="similarity">
    <text evidence="1">Belongs to the GSP E family.</text>
</comment>
<dbReference type="EMBL" id="MSDW01000001">
    <property type="protein sequence ID" value="OKY78134.1"/>
    <property type="molecule type" value="Genomic_DNA"/>
</dbReference>
<evidence type="ECO:0000313" key="4">
    <source>
        <dbReference type="Proteomes" id="UP000185744"/>
    </source>
</evidence>
<dbReference type="SUPFAM" id="SSF52540">
    <property type="entry name" value="P-loop containing nucleoside triphosphate hydrolases"/>
    <property type="match status" value="1"/>
</dbReference>
<dbReference type="InterPro" id="IPR013087">
    <property type="entry name" value="Znf_C2H2_type"/>
</dbReference>
<dbReference type="InterPro" id="IPR027417">
    <property type="entry name" value="P-loop_NTPase"/>
</dbReference>
<name>A0A1Q6DUU8_METT1</name>
<keyword evidence="4" id="KW-1185">Reference proteome</keyword>
<dbReference type="InterPro" id="IPR056570">
    <property type="entry name" value="PilB3-like_N"/>
</dbReference>
<feature type="domain" description="C2H2-type" evidence="2">
    <location>
        <begin position="7"/>
        <end position="35"/>
    </location>
</feature>
<reference evidence="3" key="1">
    <citation type="submission" date="2016-12" db="EMBL/GenBank/DDBJ databases">
        <title>Discovery of methanogenic haloarchaea.</title>
        <authorList>
            <person name="Sorokin D.Y."/>
            <person name="Makarova K.S."/>
            <person name="Abbas B."/>
            <person name="Ferrer M."/>
            <person name="Golyshin P.N."/>
        </authorList>
    </citation>
    <scope>NUCLEOTIDE SEQUENCE [LARGE SCALE GENOMIC DNA]</scope>
    <source>
        <strain evidence="3">HMET1</strain>
    </source>
</reference>
<dbReference type="SMART" id="SM00355">
    <property type="entry name" value="ZnF_C2H2"/>
    <property type="match status" value="1"/>
</dbReference>
<dbReference type="STRING" id="1903181.BTN85_0619"/>
<evidence type="ECO:0000313" key="3">
    <source>
        <dbReference type="EMBL" id="OKY78134.1"/>
    </source>
</evidence>
<dbReference type="InParanoid" id="A0A1Q6DUU8"/>
<dbReference type="InterPro" id="IPR050921">
    <property type="entry name" value="T4SS_GSP_E_ATPase"/>
</dbReference>
<comment type="caution">
    <text evidence="3">The sequence shown here is derived from an EMBL/GenBank/DDBJ whole genome shotgun (WGS) entry which is preliminary data.</text>
</comment>
<dbReference type="InterPro" id="IPR001482">
    <property type="entry name" value="T2SS/T4SS_dom"/>
</dbReference>
<dbReference type="Gene3D" id="3.40.50.300">
    <property type="entry name" value="P-loop containing nucleotide triphosphate hydrolases"/>
    <property type="match status" value="1"/>
</dbReference>
<protein>
    <submittedName>
        <fullName evidence="3">ATPase involved in archaellum/pili biosynthesis FlaI</fullName>
    </submittedName>
</protein>
<gene>
    <name evidence="3" type="ORF">BTN85_0619</name>
</gene>
<dbReference type="PROSITE" id="PS50157">
    <property type="entry name" value="ZINC_FINGER_C2H2_2"/>
    <property type="match status" value="1"/>
</dbReference>
<dbReference type="Pfam" id="PF00437">
    <property type="entry name" value="T2SSE"/>
    <property type="match status" value="1"/>
</dbReference>
<dbReference type="Gene3D" id="3.30.160.60">
    <property type="entry name" value="Classic Zinc Finger"/>
    <property type="match status" value="1"/>
</dbReference>
<evidence type="ECO:0000256" key="1">
    <source>
        <dbReference type="ARBA" id="ARBA00006611"/>
    </source>
</evidence>
<dbReference type="PROSITE" id="PS00028">
    <property type="entry name" value="ZINC_FINGER_C2H2_1"/>
    <property type="match status" value="1"/>
</dbReference>
<dbReference type="PANTHER" id="PTHR30486">
    <property type="entry name" value="TWITCHING MOTILITY PROTEIN PILT"/>
    <property type="match status" value="1"/>
</dbReference>